<organism evidence="9 10">
    <name type="scientific">Strigamia maritima</name>
    <name type="common">European centipede</name>
    <name type="synonym">Geophilus maritimus</name>
    <dbReference type="NCBI Taxonomy" id="126957"/>
    <lineage>
        <taxon>Eukaryota</taxon>
        <taxon>Metazoa</taxon>
        <taxon>Ecdysozoa</taxon>
        <taxon>Arthropoda</taxon>
        <taxon>Myriapoda</taxon>
        <taxon>Chilopoda</taxon>
        <taxon>Pleurostigmophora</taxon>
        <taxon>Geophilomorpha</taxon>
        <taxon>Linotaeniidae</taxon>
        <taxon>Strigamia</taxon>
    </lineage>
</organism>
<name>T1JCA7_STRMM</name>
<dbReference type="EMBL" id="JH432064">
    <property type="status" value="NOT_ANNOTATED_CDS"/>
    <property type="molecule type" value="Genomic_DNA"/>
</dbReference>
<dbReference type="Pfam" id="PF05347">
    <property type="entry name" value="Complex1_LYR"/>
    <property type="match status" value="1"/>
</dbReference>
<evidence type="ECO:0000256" key="2">
    <source>
        <dbReference type="ARBA" id="ARBA00009508"/>
    </source>
</evidence>
<reference evidence="9" key="2">
    <citation type="submission" date="2015-02" db="UniProtKB">
        <authorList>
            <consortium name="EnsemblMetazoa"/>
        </authorList>
    </citation>
    <scope>IDENTIFICATION</scope>
</reference>
<dbReference type="GO" id="GO:0005739">
    <property type="term" value="C:mitochondrion"/>
    <property type="evidence" value="ECO:0007669"/>
    <property type="project" value="UniProtKB-SubCell"/>
</dbReference>
<dbReference type="PhylomeDB" id="T1JCA7"/>
<dbReference type="CDD" id="cd20262">
    <property type="entry name" value="Complex1_LYR_LYRM2"/>
    <property type="match status" value="1"/>
</dbReference>
<evidence type="ECO:0000256" key="7">
    <source>
        <dbReference type="SAM" id="MobiDB-lite"/>
    </source>
</evidence>
<feature type="compositionally biased region" description="Low complexity" evidence="7">
    <location>
        <begin position="68"/>
        <end position="87"/>
    </location>
</feature>
<dbReference type="PANTHER" id="PTHR13675:SF0">
    <property type="entry name" value="LYR MOTIF-CONTAINING PROTEIN 2"/>
    <property type="match status" value="1"/>
</dbReference>
<dbReference type="PANTHER" id="PTHR13675">
    <property type="entry name" value="LYR MOTIF-CONTAINING PROTEIN 2"/>
    <property type="match status" value="1"/>
</dbReference>
<dbReference type="AlphaFoldDB" id="T1JCA7"/>
<evidence type="ECO:0000313" key="10">
    <source>
        <dbReference type="Proteomes" id="UP000014500"/>
    </source>
</evidence>
<evidence type="ECO:0000256" key="3">
    <source>
        <dbReference type="ARBA" id="ARBA00022946"/>
    </source>
</evidence>
<dbReference type="EnsemblMetazoa" id="SMAR011417-RA">
    <property type="protein sequence ID" value="SMAR011417-PA"/>
    <property type="gene ID" value="SMAR011417"/>
</dbReference>
<evidence type="ECO:0000313" key="9">
    <source>
        <dbReference type="EnsemblMetazoa" id="SMAR011417-PA"/>
    </source>
</evidence>
<feature type="region of interest" description="Disordered" evidence="7">
    <location>
        <begin position="58"/>
        <end position="87"/>
    </location>
</feature>
<feature type="domain" description="Complex 1 LYR protein" evidence="8">
    <location>
        <begin position="20"/>
        <end position="77"/>
    </location>
</feature>
<keyword evidence="3" id="KW-0809">Transit peptide</keyword>
<dbReference type="Proteomes" id="UP000014500">
    <property type="component" value="Unassembled WGS sequence"/>
</dbReference>
<evidence type="ECO:0000256" key="5">
    <source>
        <dbReference type="ARBA" id="ARBA00026235"/>
    </source>
</evidence>
<comment type="subcellular location">
    <subcellularLocation>
        <location evidence="1">Mitochondrion</location>
    </subcellularLocation>
</comment>
<dbReference type="InterPro" id="IPR008011">
    <property type="entry name" value="Complex1_LYR_dom"/>
</dbReference>
<comment type="similarity">
    <text evidence="2">Belongs to the complex I LYR family.</text>
</comment>
<dbReference type="OMA" id="YMRDWAR"/>
<comment type="function">
    <text evidence="6">Involved in efficient integration of the N-module into mitochondrial respiratory chain complex I.</text>
</comment>
<evidence type="ECO:0000256" key="4">
    <source>
        <dbReference type="ARBA" id="ARBA00023128"/>
    </source>
</evidence>
<proteinExistence type="inferred from homology"/>
<protein>
    <recommendedName>
        <fullName evidence="5">LYR motif-containing protein 2</fullName>
    </recommendedName>
</protein>
<keyword evidence="10" id="KW-1185">Reference proteome</keyword>
<dbReference type="eggNOG" id="ENOG502S8DG">
    <property type="taxonomic scope" value="Eukaryota"/>
</dbReference>
<accession>T1JCA7</accession>
<evidence type="ECO:0000256" key="1">
    <source>
        <dbReference type="ARBA" id="ARBA00004173"/>
    </source>
</evidence>
<dbReference type="InterPro" id="IPR045293">
    <property type="entry name" value="Complex1_LYR_LYRM2"/>
</dbReference>
<sequence>MASSKLPPKALSLSRFLLRRQVLSLYKEAMKSVKLTENANQRNALKDWIRTEFKNNSKDADENSIKMSLTQGKKSLQQLQSSLRRAQ</sequence>
<evidence type="ECO:0000256" key="6">
    <source>
        <dbReference type="ARBA" id="ARBA00044735"/>
    </source>
</evidence>
<reference evidence="10" key="1">
    <citation type="submission" date="2011-05" db="EMBL/GenBank/DDBJ databases">
        <authorList>
            <person name="Richards S.R."/>
            <person name="Qu J."/>
            <person name="Jiang H."/>
            <person name="Jhangiani S.N."/>
            <person name="Agravi P."/>
            <person name="Goodspeed R."/>
            <person name="Gross S."/>
            <person name="Mandapat C."/>
            <person name="Jackson L."/>
            <person name="Mathew T."/>
            <person name="Pu L."/>
            <person name="Thornton R."/>
            <person name="Saada N."/>
            <person name="Wilczek-Boney K.B."/>
            <person name="Lee S."/>
            <person name="Kovar C."/>
            <person name="Wu Y."/>
            <person name="Scherer S.E."/>
            <person name="Worley K.C."/>
            <person name="Muzny D.M."/>
            <person name="Gibbs R."/>
        </authorList>
    </citation>
    <scope>NUCLEOTIDE SEQUENCE</scope>
    <source>
        <strain evidence="10">Brora</strain>
    </source>
</reference>
<evidence type="ECO:0000259" key="8">
    <source>
        <dbReference type="Pfam" id="PF05347"/>
    </source>
</evidence>
<keyword evidence="4" id="KW-0496">Mitochondrion</keyword>
<dbReference type="HOGENOM" id="CLU_151409_1_1_1"/>